<dbReference type="Gene3D" id="3.40.30.10">
    <property type="entry name" value="Glutaredoxin"/>
    <property type="match status" value="1"/>
</dbReference>
<dbReference type="RefSeq" id="WP_025802165.1">
    <property type="nucleotide sequence ID" value="NZ_CP053842.1"/>
</dbReference>
<sequence length="107" mass="12375">MKDLTFDEFKDISKSSVCVVAFKAAWCKDCKIATPMLIELSKKYPKVDFYEIDIDKEEGVRDAMGIRHIPTIIFLKDGDEICSRVVEPRSVDEIENCIKSLYKFIIF</sequence>
<dbReference type="OrthoDB" id="215495at2"/>
<reference evidence="2 3" key="1">
    <citation type="submission" date="2020-10" db="EMBL/GenBank/DDBJ databases">
        <title>Campylobacter and Helicobacter PacBio genomes.</title>
        <authorList>
            <person name="Lane C."/>
        </authorList>
    </citation>
    <scope>NUCLEOTIDE SEQUENCE [LARGE SCALE GENOMIC DNA]</scope>
    <source>
        <strain evidence="2 3">2016D-0077</strain>
    </source>
</reference>
<evidence type="ECO:0000313" key="2">
    <source>
        <dbReference type="EMBL" id="QOQ87905.1"/>
    </source>
</evidence>
<accession>A0A7M1LK45</accession>
<evidence type="ECO:0000313" key="3">
    <source>
        <dbReference type="Proteomes" id="UP000594749"/>
    </source>
</evidence>
<dbReference type="Proteomes" id="UP000594749">
    <property type="component" value="Chromosome"/>
</dbReference>
<organism evidence="2 3">
    <name type="scientific">Campylobacter corcagiensis</name>
    <dbReference type="NCBI Taxonomy" id="1448857"/>
    <lineage>
        <taxon>Bacteria</taxon>
        <taxon>Pseudomonadati</taxon>
        <taxon>Campylobacterota</taxon>
        <taxon>Epsilonproteobacteria</taxon>
        <taxon>Campylobacterales</taxon>
        <taxon>Campylobacteraceae</taxon>
        <taxon>Campylobacter</taxon>
    </lineage>
</organism>
<dbReference type="AlphaFoldDB" id="A0A7M1LK45"/>
<protein>
    <submittedName>
        <fullName evidence="2">Thioredoxin family protein</fullName>
    </submittedName>
</protein>
<dbReference type="InterPro" id="IPR036249">
    <property type="entry name" value="Thioredoxin-like_sf"/>
</dbReference>
<gene>
    <name evidence="2" type="ORF">IMC76_03650</name>
</gene>
<dbReference type="PROSITE" id="PS51352">
    <property type="entry name" value="THIOREDOXIN_2"/>
    <property type="match status" value="1"/>
</dbReference>
<dbReference type="PANTHER" id="PTHR10438">
    <property type="entry name" value="THIOREDOXIN"/>
    <property type="match status" value="1"/>
</dbReference>
<proteinExistence type="predicted"/>
<feature type="domain" description="Thioredoxin" evidence="1">
    <location>
        <begin position="1"/>
        <end position="103"/>
    </location>
</feature>
<dbReference type="InterPro" id="IPR050620">
    <property type="entry name" value="Thioredoxin_H-type-like"/>
</dbReference>
<dbReference type="InterPro" id="IPR013766">
    <property type="entry name" value="Thioredoxin_domain"/>
</dbReference>
<evidence type="ECO:0000259" key="1">
    <source>
        <dbReference type="PROSITE" id="PS51352"/>
    </source>
</evidence>
<dbReference type="SUPFAM" id="SSF52833">
    <property type="entry name" value="Thioredoxin-like"/>
    <property type="match status" value="1"/>
</dbReference>
<name>A0A7M1LK45_9BACT</name>
<dbReference type="CDD" id="cd02947">
    <property type="entry name" value="TRX_family"/>
    <property type="match status" value="1"/>
</dbReference>
<dbReference type="Pfam" id="PF00085">
    <property type="entry name" value="Thioredoxin"/>
    <property type="match status" value="1"/>
</dbReference>
<dbReference type="EMBL" id="CP063078">
    <property type="protein sequence ID" value="QOQ87905.1"/>
    <property type="molecule type" value="Genomic_DNA"/>
</dbReference>
<keyword evidence="3" id="KW-1185">Reference proteome</keyword>
<dbReference type="PANTHER" id="PTHR10438:SF468">
    <property type="entry name" value="THIOREDOXIN-1-RELATED"/>
    <property type="match status" value="1"/>
</dbReference>